<reference evidence="1 2" key="1">
    <citation type="journal article" date="2024" name="Plant Biotechnol. J.">
        <title>Genome and CRISPR/Cas9 system of a widespread forest tree (Populus alba) in the world.</title>
        <authorList>
            <person name="Liu Y.J."/>
            <person name="Jiang P.F."/>
            <person name="Han X.M."/>
            <person name="Li X.Y."/>
            <person name="Wang H.M."/>
            <person name="Wang Y.J."/>
            <person name="Wang X.X."/>
            <person name="Zeng Q.Y."/>
        </authorList>
    </citation>
    <scope>NUCLEOTIDE SEQUENCE [LARGE SCALE GENOMIC DNA]</scope>
    <source>
        <strain evidence="2">cv. PAL-ZL1</strain>
    </source>
</reference>
<evidence type="ECO:0000313" key="2">
    <source>
        <dbReference type="Proteomes" id="UP000309997"/>
    </source>
</evidence>
<sequence>MKPRAVGEDVSCYTDERDPLQIRLQRYTLLLFQTNVAGGCVSRLRSRWLCWYMNKPLLLENKKSQLARREE</sequence>
<comment type="caution">
    <text evidence="1">The sequence shown here is derived from an EMBL/GenBank/DDBJ whole genome shotgun (WGS) entry which is preliminary data.</text>
</comment>
<evidence type="ECO:0000313" key="1">
    <source>
        <dbReference type="EMBL" id="KAL3575145.1"/>
    </source>
</evidence>
<gene>
    <name evidence="1" type="ORF">D5086_023246</name>
</gene>
<protein>
    <submittedName>
        <fullName evidence="1">Uncharacterized protein</fullName>
    </submittedName>
</protein>
<proteinExistence type="predicted"/>
<dbReference type="EMBL" id="RCHU02000012">
    <property type="protein sequence ID" value="KAL3575145.1"/>
    <property type="molecule type" value="Genomic_DNA"/>
</dbReference>
<name>A0ACC4B9E8_POPAL</name>
<organism evidence="1 2">
    <name type="scientific">Populus alba</name>
    <name type="common">White poplar</name>
    <dbReference type="NCBI Taxonomy" id="43335"/>
    <lineage>
        <taxon>Eukaryota</taxon>
        <taxon>Viridiplantae</taxon>
        <taxon>Streptophyta</taxon>
        <taxon>Embryophyta</taxon>
        <taxon>Tracheophyta</taxon>
        <taxon>Spermatophyta</taxon>
        <taxon>Magnoliopsida</taxon>
        <taxon>eudicotyledons</taxon>
        <taxon>Gunneridae</taxon>
        <taxon>Pentapetalae</taxon>
        <taxon>rosids</taxon>
        <taxon>fabids</taxon>
        <taxon>Malpighiales</taxon>
        <taxon>Salicaceae</taxon>
        <taxon>Saliceae</taxon>
        <taxon>Populus</taxon>
    </lineage>
</organism>
<accession>A0ACC4B9E8</accession>
<dbReference type="Proteomes" id="UP000309997">
    <property type="component" value="Unassembled WGS sequence"/>
</dbReference>
<keyword evidence="2" id="KW-1185">Reference proteome</keyword>